<evidence type="ECO:0000256" key="1">
    <source>
        <dbReference type="SAM" id="MobiDB-lite"/>
    </source>
</evidence>
<feature type="region of interest" description="Disordered" evidence="1">
    <location>
        <begin position="1"/>
        <end position="505"/>
    </location>
</feature>
<feature type="compositionally biased region" description="Polar residues" evidence="1">
    <location>
        <begin position="110"/>
        <end position="131"/>
    </location>
</feature>
<feature type="compositionally biased region" description="Basic and acidic residues" evidence="1">
    <location>
        <begin position="274"/>
        <end position="288"/>
    </location>
</feature>
<feature type="compositionally biased region" description="Polar residues" evidence="1">
    <location>
        <begin position="691"/>
        <end position="707"/>
    </location>
</feature>
<feature type="compositionally biased region" description="Basic residues" evidence="1">
    <location>
        <begin position="352"/>
        <end position="368"/>
    </location>
</feature>
<feature type="compositionally biased region" description="Polar residues" evidence="1">
    <location>
        <begin position="252"/>
        <end position="273"/>
    </location>
</feature>
<feature type="compositionally biased region" description="Basic residues" evidence="1">
    <location>
        <begin position="591"/>
        <end position="601"/>
    </location>
</feature>
<evidence type="ECO:0000313" key="2">
    <source>
        <dbReference type="EMBL" id="KAL1631009.1"/>
    </source>
</evidence>
<protein>
    <submittedName>
        <fullName evidence="2">Uncharacterized protein</fullName>
    </submittedName>
</protein>
<accession>A0ABR3SVR7</accession>
<feature type="region of interest" description="Disordered" evidence="1">
    <location>
        <begin position="578"/>
        <end position="649"/>
    </location>
</feature>
<feature type="compositionally biased region" description="Low complexity" evidence="1">
    <location>
        <begin position="29"/>
        <end position="47"/>
    </location>
</feature>
<sequence>MRAGERDARLERVPTPDYDFPQPSKAERLLGTGLPGRRTGSAASASSFPRNNSVTPSLETKKSYMSITLSEASQEAASRRKGSPATDESLLVPPHPRFHQDFPRSKDRSGSVTSSMYSKQLNSQGSSSTLRSHYDAQRQPLYVSQQTSMSAVRDGGLRKGHPSVYSSSSRSIDQESIPGSVWSAGVDSTSVSSGSGAGKKKKIPARLDLSKLFPKTPKAKENNDQHLLSPTKFVSSPVPMSSTSTHFPRPLTSPTTSYSNRNRAPSVTSTKTSDTLREGRAQAAKDRAYNTPFDNAKVNRRRPPPGIQHWFEGLSDDDEEEEEEEEKMPAARVNTKVQESRSLPPRQAPAHDHRRQPSPPRHGRKNSHVKAAPAERTYPPAERVYPAERTHPAERIYPAEQRAYAAERKHRAERAYPNEAKAVPQIHPYRADTSQGGHASRPSDKPHLRGQPSQASLTSHDTRTSAWTKTSKMSNRDLKGDSVLSLSSSEDESDPRSSGASLPLIRDSIAMSTDTEGEILIGRAQAFDIRPRQDRTSRRMTAASGMTSASGMTNTSRASIQSSATGATIDVMLSPTTAASSQTNLVLPRHSNSRSGRRSQHSRQVSAIPEDDHDDSKRYPKSVHDDRDNSSIKSGRTSKSEPSKMGHKLMAVTEEEEVLLELMRRKRAAMAKQSFTDGYRSAMKIEQTRSDTPTFSADDQHHASSSGFEEVDPFPDYCGRDRNFIVNS</sequence>
<dbReference type="Proteomes" id="UP001521116">
    <property type="component" value="Unassembled WGS sequence"/>
</dbReference>
<feature type="compositionally biased region" description="Basic and acidic residues" evidence="1">
    <location>
        <begin position="385"/>
        <end position="394"/>
    </location>
</feature>
<feature type="compositionally biased region" description="Polar residues" evidence="1">
    <location>
        <begin position="48"/>
        <end position="76"/>
    </location>
</feature>
<feature type="compositionally biased region" description="Basic and acidic residues" evidence="1">
    <location>
        <begin position="1"/>
        <end position="14"/>
    </location>
</feature>
<name>A0ABR3SVR7_9PEZI</name>
<feature type="compositionally biased region" description="Acidic residues" evidence="1">
    <location>
        <begin position="314"/>
        <end position="326"/>
    </location>
</feature>
<feature type="compositionally biased region" description="Low complexity" evidence="1">
    <location>
        <begin position="183"/>
        <end position="194"/>
    </location>
</feature>
<reference evidence="2 3" key="1">
    <citation type="submission" date="2024-02" db="EMBL/GenBank/DDBJ databases">
        <title>De novo assembly and annotation of 12 fungi associated with fruit tree decline syndrome in Ontario, Canada.</title>
        <authorList>
            <person name="Sulman M."/>
            <person name="Ellouze W."/>
            <person name="Ilyukhin E."/>
        </authorList>
    </citation>
    <scope>NUCLEOTIDE SEQUENCE [LARGE SCALE GENOMIC DNA]</scope>
    <source>
        <strain evidence="2 3">M1-105</strain>
    </source>
</reference>
<feature type="compositionally biased region" description="Basic and acidic residues" evidence="1">
    <location>
        <begin position="98"/>
        <end position="109"/>
    </location>
</feature>
<organism evidence="2 3">
    <name type="scientific">Neofusicoccum ribis</name>
    <dbReference type="NCBI Taxonomy" id="45134"/>
    <lineage>
        <taxon>Eukaryota</taxon>
        <taxon>Fungi</taxon>
        <taxon>Dikarya</taxon>
        <taxon>Ascomycota</taxon>
        <taxon>Pezizomycotina</taxon>
        <taxon>Dothideomycetes</taxon>
        <taxon>Dothideomycetes incertae sedis</taxon>
        <taxon>Botryosphaeriales</taxon>
        <taxon>Botryosphaeriaceae</taxon>
        <taxon>Neofusicoccum</taxon>
    </lineage>
</organism>
<feature type="region of interest" description="Disordered" evidence="1">
    <location>
        <begin position="691"/>
        <end position="714"/>
    </location>
</feature>
<evidence type="ECO:0000313" key="3">
    <source>
        <dbReference type="Proteomes" id="UP001521116"/>
    </source>
</evidence>
<dbReference type="EMBL" id="JAJVDC020000043">
    <property type="protein sequence ID" value="KAL1631009.1"/>
    <property type="molecule type" value="Genomic_DNA"/>
</dbReference>
<comment type="caution">
    <text evidence="2">The sequence shown here is derived from an EMBL/GenBank/DDBJ whole genome shotgun (WGS) entry which is preliminary data.</text>
</comment>
<proteinExistence type="predicted"/>
<feature type="compositionally biased region" description="Basic and acidic residues" evidence="1">
    <location>
        <begin position="614"/>
        <end position="630"/>
    </location>
</feature>
<feature type="region of interest" description="Disordered" evidence="1">
    <location>
        <begin position="530"/>
        <end position="561"/>
    </location>
</feature>
<gene>
    <name evidence="2" type="ORF">SLS56_004683</name>
</gene>
<feature type="compositionally biased region" description="Polar residues" evidence="1">
    <location>
        <begin position="451"/>
        <end position="473"/>
    </location>
</feature>
<keyword evidence="3" id="KW-1185">Reference proteome</keyword>
<feature type="compositionally biased region" description="Polar residues" evidence="1">
    <location>
        <begin position="544"/>
        <end position="561"/>
    </location>
</feature>
<feature type="compositionally biased region" description="Low complexity" evidence="1">
    <location>
        <begin position="234"/>
        <end position="245"/>
    </location>
</feature>